<dbReference type="EMBL" id="JAIWYP010000002">
    <property type="protein sequence ID" value="KAH3875954.1"/>
    <property type="molecule type" value="Genomic_DNA"/>
</dbReference>
<reference evidence="1" key="1">
    <citation type="journal article" date="2019" name="bioRxiv">
        <title>The Genome of the Zebra Mussel, Dreissena polymorpha: A Resource for Invasive Species Research.</title>
        <authorList>
            <person name="McCartney M.A."/>
            <person name="Auch B."/>
            <person name="Kono T."/>
            <person name="Mallez S."/>
            <person name="Zhang Y."/>
            <person name="Obille A."/>
            <person name="Becker A."/>
            <person name="Abrahante J.E."/>
            <person name="Garbe J."/>
            <person name="Badalamenti J.P."/>
            <person name="Herman A."/>
            <person name="Mangelson H."/>
            <person name="Liachko I."/>
            <person name="Sullivan S."/>
            <person name="Sone E.D."/>
            <person name="Koren S."/>
            <person name="Silverstein K.A.T."/>
            <person name="Beckman K.B."/>
            <person name="Gohl D.M."/>
        </authorList>
    </citation>
    <scope>NUCLEOTIDE SEQUENCE</scope>
    <source>
        <strain evidence="1">Duluth1</strain>
        <tissue evidence="1">Whole animal</tissue>
    </source>
</reference>
<protein>
    <submittedName>
        <fullName evidence="1">Uncharacterized protein</fullName>
    </submittedName>
</protein>
<organism evidence="1 2">
    <name type="scientific">Dreissena polymorpha</name>
    <name type="common">Zebra mussel</name>
    <name type="synonym">Mytilus polymorpha</name>
    <dbReference type="NCBI Taxonomy" id="45954"/>
    <lineage>
        <taxon>Eukaryota</taxon>
        <taxon>Metazoa</taxon>
        <taxon>Spiralia</taxon>
        <taxon>Lophotrochozoa</taxon>
        <taxon>Mollusca</taxon>
        <taxon>Bivalvia</taxon>
        <taxon>Autobranchia</taxon>
        <taxon>Heteroconchia</taxon>
        <taxon>Euheterodonta</taxon>
        <taxon>Imparidentia</taxon>
        <taxon>Neoheterodontei</taxon>
        <taxon>Myida</taxon>
        <taxon>Dreissenoidea</taxon>
        <taxon>Dreissenidae</taxon>
        <taxon>Dreissena</taxon>
    </lineage>
</organism>
<sequence>MNILTKFHEDRKINVASRVKNAPALWQPCFSSKHIIETKLLTKFHEEWTINVASRVKTPPPLGGHVFSLIWTIFKLANILTSKVFTRKTAPPLAAILDFYSHDQFRTQSRYQCDKCSAKFHEDQTINVASRVFTRQNVDDIQRTTDKRQSQKLTMSMLHSGELKSYGQF</sequence>
<dbReference type="AlphaFoldDB" id="A0A9D4RPD6"/>
<keyword evidence="2" id="KW-1185">Reference proteome</keyword>
<accession>A0A9D4RPD6</accession>
<name>A0A9D4RPD6_DREPO</name>
<evidence type="ECO:0000313" key="2">
    <source>
        <dbReference type="Proteomes" id="UP000828390"/>
    </source>
</evidence>
<proteinExistence type="predicted"/>
<gene>
    <name evidence="1" type="ORF">DPMN_039233</name>
</gene>
<comment type="caution">
    <text evidence="1">The sequence shown here is derived from an EMBL/GenBank/DDBJ whole genome shotgun (WGS) entry which is preliminary data.</text>
</comment>
<dbReference type="Proteomes" id="UP000828390">
    <property type="component" value="Unassembled WGS sequence"/>
</dbReference>
<reference evidence="1" key="2">
    <citation type="submission" date="2020-11" db="EMBL/GenBank/DDBJ databases">
        <authorList>
            <person name="McCartney M.A."/>
            <person name="Auch B."/>
            <person name="Kono T."/>
            <person name="Mallez S."/>
            <person name="Becker A."/>
            <person name="Gohl D.M."/>
            <person name="Silverstein K.A.T."/>
            <person name="Koren S."/>
            <person name="Bechman K.B."/>
            <person name="Herman A."/>
            <person name="Abrahante J.E."/>
            <person name="Garbe J."/>
        </authorList>
    </citation>
    <scope>NUCLEOTIDE SEQUENCE</scope>
    <source>
        <strain evidence="1">Duluth1</strain>
        <tissue evidence="1">Whole animal</tissue>
    </source>
</reference>
<evidence type="ECO:0000313" key="1">
    <source>
        <dbReference type="EMBL" id="KAH3875954.1"/>
    </source>
</evidence>